<dbReference type="InterPro" id="IPR002130">
    <property type="entry name" value="Cyclophilin-type_PPIase_dom"/>
</dbReference>
<dbReference type="SUPFAM" id="SSF50891">
    <property type="entry name" value="Cyclophilin-like"/>
    <property type="match status" value="1"/>
</dbReference>
<dbReference type="InterPro" id="IPR029000">
    <property type="entry name" value="Cyclophilin-like_dom_sf"/>
</dbReference>
<gene>
    <name evidence="7" type="primary">CYP3</name>
    <name evidence="7" type="ORF">Q8F55_001084</name>
</gene>
<evidence type="ECO:0000256" key="2">
    <source>
        <dbReference type="ARBA" id="ARBA00023110"/>
    </source>
</evidence>
<evidence type="ECO:0000313" key="8">
    <source>
        <dbReference type="Proteomes" id="UP001565368"/>
    </source>
</evidence>
<evidence type="ECO:0000256" key="4">
    <source>
        <dbReference type="RuleBase" id="RU363019"/>
    </source>
</evidence>
<feature type="domain" description="PPIase cyclophilin-type" evidence="6">
    <location>
        <begin position="34"/>
        <end position="196"/>
    </location>
</feature>
<dbReference type="PROSITE" id="PS00170">
    <property type="entry name" value="CSA_PPIASE_1"/>
    <property type="match status" value="1"/>
</dbReference>
<dbReference type="Gene3D" id="2.40.100.10">
    <property type="entry name" value="Cyclophilin-like"/>
    <property type="match status" value="1"/>
</dbReference>
<comment type="similarity">
    <text evidence="4">Belongs to the cyclophilin-type PPIase family.</text>
</comment>
<dbReference type="PANTHER" id="PTHR11071">
    <property type="entry name" value="PEPTIDYL-PROLYL CIS-TRANS ISOMERASE"/>
    <property type="match status" value="1"/>
</dbReference>
<reference evidence="7 8" key="1">
    <citation type="submission" date="2023-08" db="EMBL/GenBank/DDBJ databases">
        <title>Annotated Genome Sequence of Vanrija albida AlHP1.</title>
        <authorList>
            <person name="Herzog R."/>
        </authorList>
    </citation>
    <scope>NUCLEOTIDE SEQUENCE [LARGE SCALE GENOMIC DNA]</scope>
    <source>
        <strain evidence="7 8">AlHP1</strain>
    </source>
</reference>
<keyword evidence="3 4" id="KW-0413">Isomerase</keyword>
<feature type="compositionally biased region" description="Low complexity" evidence="5">
    <location>
        <begin position="214"/>
        <end position="227"/>
    </location>
</feature>
<dbReference type="EC" id="5.2.1.8" evidence="4"/>
<dbReference type="EMBL" id="JBBXJM010000001">
    <property type="protein sequence ID" value="KAL1413325.1"/>
    <property type="molecule type" value="Genomic_DNA"/>
</dbReference>
<dbReference type="RefSeq" id="XP_069213269.1">
    <property type="nucleotide sequence ID" value="XM_069349725.1"/>
</dbReference>
<name>A0ABR3QF33_9TREE</name>
<proteinExistence type="inferred from homology"/>
<accession>A0ABR3QF33</accession>
<dbReference type="Proteomes" id="UP001565368">
    <property type="component" value="Unassembled WGS sequence"/>
</dbReference>
<evidence type="ECO:0000256" key="5">
    <source>
        <dbReference type="SAM" id="MobiDB-lite"/>
    </source>
</evidence>
<dbReference type="PANTHER" id="PTHR11071:SF561">
    <property type="entry name" value="PEPTIDYL-PROLYL CIS-TRANS ISOMERASE D-RELATED"/>
    <property type="match status" value="1"/>
</dbReference>
<dbReference type="Pfam" id="PF00160">
    <property type="entry name" value="Pro_isomerase"/>
    <property type="match status" value="1"/>
</dbReference>
<dbReference type="PROSITE" id="PS50072">
    <property type="entry name" value="CSA_PPIASE_2"/>
    <property type="match status" value="1"/>
</dbReference>
<evidence type="ECO:0000259" key="6">
    <source>
        <dbReference type="PROSITE" id="PS50072"/>
    </source>
</evidence>
<dbReference type="PRINTS" id="PR00153">
    <property type="entry name" value="CSAPPISMRASE"/>
</dbReference>
<dbReference type="GO" id="GO:0003755">
    <property type="term" value="F:peptidyl-prolyl cis-trans isomerase activity"/>
    <property type="evidence" value="ECO:0007669"/>
    <property type="project" value="UniProtKB-EC"/>
</dbReference>
<evidence type="ECO:0000256" key="3">
    <source>
        <dbReference type="ARBA" id="ARBA00023235"/>
    </source>
</evidence>
<feature type="region of interest" description="Disordered" evidence="5">
    <location>
        <begin position="204"/>
        <end position="227"/>
    </location>
</feature>
<dbReference type="GeneID" id="95982127"/>
<evidence type="ECO:0000256" key="1">
    <source>
        <dbReference type="ARBA" id="ARBA00000971"/>
    </source>
</evidence>
<keyword evidence="8" id="KW-1185">Reference proteome</keyword>
<keyword evidence="2 4" id="KW-0697">Rotamase</keyword>
<comment type="caution">
    <text evidence="7">The sequence shown here is derived from an EMBL/GenBank/DDBJ whole genome shotgun (WGS) entry which is preliminary data.</text>
</comment>
<comment type="function">
    <text evidence="4">PPIases accelerate the folding of proteins. It catalyzes the cis-trans isomerization of proline imidic peptide bonds in oligopeptides.</text>
</comment>
<organism evidence="7 8">
    <name type="scientific">Vanrija albida</name>
    <dbReference type="NCBI Taxonomy" id="181172"/>
    <lineage>
        <taxon>Eukaryota</taxon>
        <taxon>Fungi</taxon>
        <taxon>Dikarya</taxon>
        <taxon>Basidiomycota</taxon>
        <taxon>Agaricomycotina</taxon>
        <taxon>Tremellomycetes</taxon>
        <taxon>Trichosporonales</taxon>
        <taxon>Trichosporonaceae</taxon>
        <taxon>Vanrija</taxon>
    </lineage>
</organism>
<evidence type="ECO:0000313" key="7">
    <source>
        <dbReference type="EMBL" id="KAL1413325.1"/>
    </source>
</evidence>
<sequence>MFGKIKHKLHSAFIPPDENAPFVCPKGVVRPHVFLDMTIGGQEAGRIVIELFSDITPETAENFLQLAHGVNIDGKPAGYTGATFHRVIPGFMIQGGDFVHGDGTGRVSIYNHGGAFPDENFKLKHCKAGLLSMANSGPNTNGCQFFITTAPADFLNGKHVVFGRVLDGMPVVREIEKTPVMGDRPTNPVVIAKSGEVAKTLEEEAPPVATGPEPAAVASAPVTAVAT</sequence>
<dbReference type="InterPro" id="IPR020892">
    <property type="entry name" value="Cyclophilin-type_PPIase_CS"/>
</dbReference>
<protein>
    <recommendedName>
        <fullName evidence="4">Peptidyl-prolyl cis-trans isomerase</fullName>
        <shortName evidence="4">PPIase</shortName>
        <ecNumber evidence="4">5.2.1.8</ecNumber>
    </recommendedName>
</protein>
<comment type="catalytic activity">
    <reaction evidence="1 4">
        <text>[protein]-peptidylproline (omega=180) = [protein]-peptidylproline (omega=0)</text>
        <dbReference type="Rhea" id="RHEA:16237"/>
        <dbReference type="Rhea" id="RHEA-COMP:10747"/>
        <dbReference type="Rhea" id="RHEA-COMP:10748"/>
        <dbReference type="ChEBI" id="CHEBI:83833"/>
        <dbReference type="ChEBI" id="CHEBI:83834"/>
        <dbReference type="EC" id="5.2.1.8"/>
    </reaction>
</comment>